<dbReference type="PROSITE" id="PS00018">
    <property type="entry name" value="EF_HAND_1"/>
    <property type="match status" value="4"/>
</dbReference>
<proteinExistence type="predicted"/>
<dbReference type="OrthoDB" id="120976at2759"/>
<dbReference type="Pfam" id="PF13516">
    <property type="entry name" value="LRR_6"/>
    <property type="match status" value="8"/>
</dbReference>
<dbReference type="EMBL" id="UYJE01009582">
    <property type="protein sequence ID" value="VDI74651.1"/>
    <property type="molecule type" value="Genomic_DNA"/>
</dbReference>
<evidence type="ECO:0000313" key="5">
    <source>
        <dbReference type="Proteomes" id="UP000596742"/>
    </source>
</evidence>
<dbReference type="Gene3D" id="3.80.10.10">
    <property type="entry name" value="Ribonuclease Inhibitor"/>
    <property type="match status" value="2"/>
</dbReference>
<evidence type="ECO:0000256" key="2">
    <source>
        <dbReference type="SAM" id="MobiDB-lite"/>
    </source>
</evidence>
<feature type="domain" description="EF-hand" evidence="3">
    <location>
        <begin position="987"/>
        <end position="1022"/>
    </location>
</feature>
<evidence type="ECO:0000256" key="1">
    <source>
        <dbReference type="ARBA" id="ARBA00022837"/>
    </source>
</evidence>
<reference evidence="4" key="1">
    <citation type="submission" date="2018-11" db="EMBL/GenBank/DDBJ databases">
        <authorList>
            <person name="Alioto T."/>
            <person name="Alioto T."/>
        </authorList>
    </citation>
    <scope>NUCLEOTIDE SEQUENCE</scope>
</reference>
<dbReference type="SUPFAM" id="SSF52047">
    <property type="entry name" value="RNI-like"/>
    <property type="match status" value="2"/>
</dbReference>
<protein>
    <recommendedName>
        <fullName evidence="3">EF-hand domain-containing protein</fullName>
    </recommendedName>
</protein>
<dbReference type="InterPro" id="IPR001611">
    <property type="entry name" value="Leu-rich_rpt"/>
</dbReference>
<feature type="compositionally biased region" description="Polar residues" evidence="2">
    <location>
        <begin position="1157"/>
        <end position="1168"/>
    </location>
</feature>
<dbReference type="AlphaFoldDB" id="A0A8B6H5T7"/>
<dbReference type="PROSITE" id="PS50222">
    <property type="entry name" value="EF_HAND_2"/>
    <property type="match status" value="3"/>
</dbReference>
<keyword evidence="5" id="KW-1185">Reference proteome</keyword>
<dbReference type="Gene3D" id="1.10.238.10">
    <property type="entry name" value="EF-hand"/>
    <property type="match status" value="2"/>
</dbReference>
<dbReference type="InterPro" id="IPR052394">
    <property type="entry name" value="LRR-containing"/>
</dbReference>
<dbReference type="GO" id="GO:0005509">
    <property type="term" value="F:calcium ion binding"/>
    <property type="evidence" value="ECO:0007669"/>
    <property type="project" value="InterPro"/>
</dbReference>
<sequence length="1179" mass="134327">MMSNENYKVITDDQMEDEVFALTHNLDGLSETSTPEPASGWQNLKKAMKSKILDDEYEKSLFSEMRKKRRTSKSSIEDLSIEIPRVFIKRPSLILNDEILDFNRNFYHSSTPTSDEFELSDNEDDEDTIESVYTCQDQYIRTCKKYHVVPVSRFYRQLEGNSVILKNHQFSKGEFKACAIALMNQNLKEIVLELQCNELAVNLTKNDIGREALILLEEALDKNLKLLDLNLSDNNINSSDCDIIRQIMEGDNMLQSLNLSNNRICNVGGQQIAGGLMRNDRLKVLNLSWNRITGKGAAAIGYALAKNSDLQVLNISWNGFELGGAHAIAHGLSLNTCLKELDISSNRIGQSGVTQLMKGVNENTTLETLKIADNPIKTCSTLMVLLIVEKHEKISFLDFGSQPVTEEFEQKVSKIRKDKKLVVKYGKIIRDTKAKKTDGDDTMYISGDPLLVLLEFTRMKKIHILDMFRAFDLDDSHSITWEEFREGIAQNKLPIRPSNIDKLVQSIDMDMDGQVDFSELVISQKAHKRKTMFKCPATTLSFMRRQSVCDDIVYVECERWNCLCSCDDIVFLRAMTLSLFVRSVGRSSEMLETYLLEDTSNEEDELELYFMSQRPKEKMSQKLYKEACRTLKITPMQMFYKALDTDEIRVIGVTMKPKDTKACAIALCRDSEVEKLTFDGNDLGSSGAMYIADVVDRNTYLIELVSDKNTYLIELSITENNIGKQGAEAICEALKNNNYLRKLDLSGNNLTEGDAIHFKEMLDENHALRELHLKHNKFHERGGEIFAEGLAVNDFLKVLDLSWNHLRLRGATAIGRALQKNRHLEKLDISWNGFHLTGAATISYALTMNTALIELDMSCNRLTDACAKCLIKGIEKNSTLKILRLGKNQMYPVSATELLECIDQSISGIQLLDLGVSSIGNPRDQCVMDTFEKLYNEMKKRRDSFKAIYGYVWDTNREGISQTDVNEDEKDLIDEDPLLVLFEYARLQNFRLLDMFTILDTDKSGSLDKQEFKDGLEQVKIPMSEPSLNLLIKKMDKDGDGEIDFGELISAQKLHKEKLRDFMRAEVDLENTEIGRIDRKIRMVMSRRHLMKKKKTEMKDLLKVLTKAARPVEEDIPVEEKVAKDLKSTLQKGFPKMANLMNFLPDIKQRLSLVAQNDTEGNNSQSVDTPEETKQSVDI</sequence>
<feature type="region of interest" description="Disordered" evidence="2">
    <location>
        <begin position="1157"/>
        <end position="1179"/>
    </location>
</feature>
<dbReference type="InterPro" id="IPR002048">
    <property type="entry name" value="EF_hand_dom"/>
</dbReference>
<dbReference type="Pfam" id="PF13499">
    <property type="entry name" value="EF-hand_7"/>
    <property type="match status" value="2"/>
</dbReference>
<dbReference type="Proteomes" id="UP000596742">
    <property type="component" value="Unassembled WGS sequence"/>
</dbReference>
<dbReference type="InterPro" id="IPR011992">
    <property type="entry name" value="EF-hand-dom_pair"/>
</dbReference>
<dbReference type="InterPro" id="IPR032675">
    <property type="entry name" value="LRR_dom_sf"/>
</dbReference>
<dbReference type="SUPFAM" id="SSF47473">
    <property type="entry name" value="EF-hand"/>
    <property type="match status" value="1"/>
</dbReference>
<evidence type="ECO:0000259" key="3">
    <source>
        <dbReference type="PROSITE" id="PS50222"/>
    </source>
</evidence>
<accession>A0A8B6H5T7</accession>
<dbReference type="CDD" id="cd00051">
    <property type="entry name" value="EFh"/>
    <property type="match status" value="1"/>
</dbReference>
<evidence type="ECO:0000313" key="4">
    <source>
        <dbReference type="EMBL" id="VDI74651.1"/>
    </source>
</evidence>
<feature type="domain" description="EF-hand" evidence="3">
    <location>
        <begin position="1023"/>
        <end position="1058"/>
    </location>
</feature>
<name>A0A8B6H5T7_MYTGA</name>
<dbReference type="PANTHER" id="PTHR24114:SF2">
    <property type="entry name" value="F-BOX DOMAIN-CONTAINING PROTEIN-RELATED"/>
    <property type="match status" value="1"/>
</dbReference>
<keyword evidence="1" id="KW-0106">Calcium</keyword>
<dbReference type="SMART" id="SM00368">
    <property type="entry name" value="LRR_RI"/>
    <property type="match status" value="14"/>
</dbReference>
<dbReference type="SMART" id="SM00054">
    <property type="entry name" value="EFh"/>
    <property type="match status" value="4"/>
</dbReference>
<dbReference type="InterPro" id="IPR018247">
    <property type="entry name" value="EF_Hand_1_Ca_BS"/>
</dbReference>
<gene>
    <name evidence="4" type="ORF">MGAL_10B021216</name>
</gene>
<feature type="domain" description="EF-hand" evidence="3">
    <location>
        <begin position="459"/>
        <end position="494"/>
    </location>
</feature>
<dbReference type="PANTHER" id="PTHR24114">
    <property type="entry name" value="LEUCINE RICH REPEAT FAMILY PROTEIN"/>
    <property type="match status" value="1"/>
</dbReference>
<organism evidence="4 5">
    <name type="scientific">Mytilus galloprovincialis</name>
    <name type="common">Mediterranean mussel</name>
    <dbReference type="NCBI Taxonomy" id="29158"/>
    <lineage>
        <taxon>Eukaryota</taxon>
        <taxon>Metazoa</taxon>
        <taxon>Spiralia</taxon>
        <taxon>Lophotrochozoa</taxon>
        <taxon>Mollusca</taxon>
        <taxon>Bivalvia</taxon>
        <taxon>Autobranchia</taxon>
        <taxon>Pteriomorphia</taxon>
        <taxon>Mytilida</taxon>
        <taxon>Mytiloidea</taxon>
        <taxon>Mytilidae</taxon>
        <taxon>Mytilinae</taxon>
        <taxon>Mytilus</taxon>
    </lineage>
</organism>
<comment type="caution">
    <text evidence="4">The sequence shown here is derived from an EMBL/GenBank/DDBJ whole genome shotgun (WGS) entry which is preliminary data.</text>
</comment>